<evidence type="ECO:0000259" key="2">
    <source>
        <dbReference type="SMART" id="SM00382"/>
    </source>
</evidence>
<dbReference type="InterPro" id="IPR011704">
    <property type="entry name" value="ATPase_dyneun-rel_AAA"/>
</dbReference>
<dbReference type="SMART" id="SM00382">
    <property type="entry name" value="AAA"/>
    <property type="match status" value="1"/>
</dbReference>
<dbReference type="InterPro" id="IPR057224">
    <property type="entry name" value="DUF7902"/>
</dbReference>
<dbReference type="InterPro" id="IPR020958">
    <property type="entry name" value="DUF3686"/>
</dbReference>
<feature type="region of interest" description="Disordered" evidence="1">
    <location>
        <begin position="170"/>
        <end position="199"/>
    </location>
</feature>
<dbReference type="InterPro" id="IPR003593">
    <property type="entry name" value="AAA+_ATPase"/>
</dbReference>
<accession>A0ABN1XWT0</accession>
<proteinExistence type="predicted"/>
<reference evidence="3 4" key="1">
    <citation type="journal article" date="2019" name="Int. J. Syst. Evol. Microbiol.">
        <title>The Global Catalogue of Microorganisms (GCM) 10K type strain sequencing project: providing services to taxonomists for standard genome sequencing and annotation.</title>
        <authorList>
            <consortium name="The Broad Institute Genomics Platform"/>
            <consortium name="The Broad Institute Genome Sequencing Center for Infectious Disease"/>
            <person name="Wu L."/>
            <person name="Ma J."/>
        </authorList>
    </citation>
    <scope>NUCLEOTIDE SEQUENCE [LARGE SCALE GENOMIC DNA]</scope>
    <source>
        <strain evidence="3 4">JCM 12393</strain>
    </source>
</reference>
<organism evidence="3 4">
    <name type="scientific">Kitasatospora putterlickiae</name>
    <dbReference type="NCBI Taxonomy" id="221725"/>
    <lineage>
        <taxon>Bacteria</taxon>
        <taxon>Bacillati</taxon>
        <taxon>Actinomycetota</taxon>
        <taxon>Actinomycetes</taxon>
        <taxon>Kitasatosporales</taxon>
        <taxon>Streptomycetaceae</taxon>
        <taxon>Kitasatospora</taxon>
    </lineage>
</organism>
<evidence type="ECO:0000313" key="4">
    <source>
        <dbReference type="Proteomes" id="UP001499863"/>
    </source>
</evidence>
<comment type="caution">
    <text evidence="3">The sequence shown here is derived from an EMBL/GenBank/DDBJ whole genome shotgun (WGS) entry which is preliminary data.</text>
</comment>
<gene>
    <name evidence="3" type="ORF">GCM10009639_19060</name>
</gene>
<keyword evidence="4" id="KW-1185">Reference proteome</keyword>
<dbReference type="RefSeq" id="WP_344331326.1">
    <property type="nucleotide sequence ID" value="NZ_BAAAKJ010000096.1"/>
</dbReference>
<dbReference type="SUPFAM" id="SSF52540">
    <property type="entry name" value="P-loop containing nucleoside triphosphate hydrolases"/>
    <property type="match status" value="1"/>
</dbReference>
<evidence type="ECO:0000256" key="1">
    <source>
        <dbReference type="SAM" id="MobiDB-lite"/>
    </source>
</evidence>
<feature type="compositionally biased region" description="Basic and acidic residues" evidence="1">
    <location>
        <begin position="170"/>
        <end position="196"/>
    </location>
</feature>
<name>A0ABN1XWT0_9ACTN</name>
<dbReference type="Pfam" id="PF12458">
    <property type="entry name" value="DUF3686"/>
    <property type="match status" value="1"/>
</dbReference>
<evidence type="ECO:0000313" key="3">
    <source>
        <dbReference type="EMBL" id="GAA1390376.1"/>
    </source>
</evidence>
<dbReference type="Proteomes" id="UP001499863">
    <property type="component" value="Unassembled WGS sequence"/>
</dbReference>
<dbReference type="EMBL" id="BAAAKJ010000096">
    <property type="protein sequence ID" value="GAA1390376.1"/>
    <property type="molecule type" value="Genomic_DNA"/>
</dbReference>
<dbReference type="Gene3D" id="3.40.50.300">
    <property type="entry name" value="P-loop containing nucleotide triphosphate hydrolases"/>
    <property type="match status" value="1"/>
</dbReference>
<dbReference type="Pfam" id="PF25472">
    <property type="entry name" value="DUF7902"/>
    <property type="match status" value="1"/>
</dbReference>
<dbReference type="InterPro" id="IPR027417">
    <property type="entry name" value="P-loop_NTPase"/>
</dbReference>
<sequence length="1578" mass="170295">MSEDVVDAGTYEVLRARLARAAADLTDRAQEVNARRVARFGGGELVLAGTGLLTVPAAGALREVVAVGGLVLAGHRVANGAATRLGDVLTLHRPDLTGAPAEALPGLLDDPRLRQDLDELHRYYRDARLEQLRLVEGRLLAVFRTGPAAGDLRVLRWQLSADGAPAYLDARGERDHVPPEAPRPDWTEVTRDDHVAGRPPQVALGGELLLSTEGGTLRLTTPAAHTVHEEPLDEALQTLPDAEIAHGRIGTLLLVRIRPYQERRVRYLVCHLPTGRVRRLDALGRSCLPLPAGQGVAFPGGYALVDGTVRVFDQPTDGLRYERTVASPNGEDVLYVFRDPADGRTMLMPYNSVRQEAAAPLVGQGHALLEDGTLVLPRKTAGPSRPHPVQMWRTPFTSERHAVASQPPGHGPLARIGNADLVAGLADCLALARLAAAPTDTTAGYRAVLAACGRTADRHHWLTDTALGELHRPLEAIREAARQVIAEHETVTRLTAHTARTVERTAERIEGLLRLTRGESLASATDWVTRLSELRSAQGEVESLRALPRADADLIDRLAARLSDGLTEAAVRAITFLAEPDAFTGHRRQAETLAAAAGDLPTAAEADPLAEQLTAQTEALQTVADLVTASDVADATVRTAVLDRVAEVFGLLNQARTALATRRRELRTSESAAEFAAESALLAQATAAALGAADTPQDCDEQLGRILLRVEQLETRFADADPALTERLAAHRTEAHDALTARRQALLDERARRADRLAASADRLLDALRPRLATVDSAGGIDAALLSDPMAVKVRQLAERLGELGDPVRAEEITAALRAAGEQARRALRDRADPATDGPGTLRLGRHRFTAATGRPELTLVPWRGHPAFALTGTDYRAPVTDPGFAATRAYWDQLLVSETDAVYRAEYLAARLVLDAEPDGLGPLHEAAADGRLLELVRRAAEARPDEGHQRGVHDHDATAVLTALLRQHGTAGTLRHPAAARAAAQLYWAHGTGETGRSVWRSRARSLGLARRAFGPVPALGDLGAELQSAMDEFGARTGIAADRAGVYLVEELTRPAFGFVARPATTALLDKFHAQADAHGLTEALAALPDEPALLPARRQLARAWLEAFTAATAHPATPDDLAEAAAVLLGPDLPRYPADALLETTVTGLLGDHPRVRAGRLTVRLDELLTRAAEFHTTRVPGFRAYQRQRAELLESERARLHLDQYRPAPLNGFVRNRLIDEVYLPLVGDNLAKQLGTADDTAPADRSGLLLLVSPPGYGKTTLVEYLADRLGLLLVKVSGPALGHRVTSLDPAEAPNATARREIEKVNFALHAGSNVLLYLDDVQHTSPELLQRFIPLCDAQRRIDGVWGGRARAWDLRGKRFAVVMAANPYTESGRLFRIPDMLANRADVWNLGDVVAGREDLFALSFIENTLSANPHLAPLVTAERADLDTLLRRAAGQPAPGALSRPWTAAETERMTAVLAKLLRIRTTVLAVNRAYTYSAAQSDRTRTEPPFLLQGSYRNMAKIAQRVIPAMDDAELDALIDDHYRAEAQALGAETEAQLLKLADLRGTLTPDQAARWAAVKAAQRPAR</sequence>
<dbReference type="Pfam" id="PF07728">
    <property type="entry name" value="AAA_5"/>
    <property type="match status" value="1"/>
</dbReference>
<protein>
    <submittedName>
        <fullName evidence="3">DNA repair ATPase</fullName>
    </submittedName>
</protein>
<feature type="domain" description="AAA+ ATPase" evidence="2">
    <location>
        <begin position="1251"/>
        <end position="1401"/>
    </location>
</feature>